<evidence type="ECO:0000256" key="2">
    <source>
        <dbReference type="ARBA" id="ARBA00005811"/>
    </source>
</evidence>
<evidence type="ECO:0000256" key="5">
    <source>
        <dbReference type="ARBA" id="ARBA00022989"/>
    </source>
</evidence>
<dbReference type="Pfam" id="PF02472">
    <property type="entry name" value="ExbD"/>
    <property type="match status" value="1"/>
</dbReference>
<dbReference type="Gene3D" id="3.30.420.270">
    <property type="match status" value="1"/>
</dbReference>
<name>A0AA97BL19_9CYAN</name>
<organism evidence="9">
    <name type="scientific">Thermoleptolyngbya oregonensis NK1-22</name>
    <dbReference type="NCBI Taxonomy" id="2547457"/>
    <lineage>
        <taxon>Bacteria</taxon>
        <taxon>Bacillati</taxon>
        <taxon>Cyanobacteriota</taxon>
        <taxon>Cyanophyceae</taxon>
        <taxon>Oculatellales</taxon>
        <taxon>Oculatellaceae</taxon>
        <taxon>Thermoleptolyngbya</taxon>
    </lineage>
</organism>
<protein>
    <submittedName>
        <fullName evidence="9">Biopolymer transporter ExbD</fullName>
    </submittedName>
</protein>
<dbReference type="KEGG" id="tog:HNI00_05175"/>
<dbReference type="GO" id="GO:0022857">
    <property type="term" value="F:transmembrane transporter activity"/>
    <property type="evidence" value="ECO:0007669"/>
    <property type="project" value="InterPro"/>
</dbReference>
<keyword evidence="7" id="KW-0813">Transport</keyword>
<accession>A0AA97BL19</accession>
<keyword evidence="7" id="KW-0653">Protein transport</keyword>
<keyword evidence="5 8" id="KW-1133">Transmembrane helix</keyword>
<keyword evidence="3" id="KW-1003">Cell membrane</keyword>
<keyword evidence="6 8" id="KW-0472">Membrane</keyword>
<evidence type="ECO:0000256" key="4">
    <source>
        <dbReference type="ARBA" id="ARBA00022692"/>
    </source>
</evidence>
<dbReference type="EMBL" id="CP053540">
    <property type="protein sequence ID" value="WOB42612.1"/>
    <property type="molecule type" value="Genomic_DNA"/>
</dbReference>
<evidence type="ECO:0000256" key="7">
    <source>
        <dbReference type="RuleBase" id="RU003879"/>
    </source>
</evidence>
<dbReference type="GO" id="GO:0015031">
    <property type="term" value="P:protein transport"/>
    <property type="evidence" value="ECO:0007669"/>
    <property type="project" value="UniProtKB-KW"/>
</dbReference>
<evidence type="ECO:0000313" key="9">
    <source>
        <dbReference type="EMBL" id="WOB42612.1"/>
    </source>
</evidence>
<evidence type="ECO:0000256" key="8">
    <source>
        <dbReference type="SAM" id="Phobius"/>
    </source>
</evidence>
<dbReference type="PANTHER" id="PTHR30558">
    <property type="entry name" value="EXBD MEMBRANE COMPONENT OF PMF-DRIVEN MACROMOLECULE IMPORT SYSTEM"/>
    <property type="match status" value="1"/>
</dbReference>
<keyword evidence="4 7" id="KW-0812">Transmembrane</keyword>
<gene>
    <name evidence="9" type="ORF">HNI00_05175</name>
</gene>
<comment type="similarity">
    <text evidence="2 7">Belongs to the ExbD/TolR family.</text>
</comment>
<dbReference type="RefSeq" id="WP_316791281.1">
    <property type="nucleotide sequence ID" value="NZ_CP053540.1"/>
</dbReference>
<reference evidence="9" key="1">
    <citation type="submission" date="2020-05" db="EMBL/GenBank/DDBJ databases">
        <authorList>
            <person name="Zhu T."/>
            <person name="Keshari N."/>
            <person name="Lu X."/>
        </authorList>
    </citation>
    <scope>NUCLEOTIDE SEQUENCE</scope>
    <source>
        <strain evidence="9">NK1-22</strain>
    </source>
</reference>
<sequence length="140" mass="15082">MKFKSQQNQLPEVDLVPMMDVLMSVLTFFIIISMTLTGQQVMNITLPDAEGGSNPTTSEDGKKVPTLLVGLNAQRQLVMNNAPVPEAQVITSVQDFLVKNPAGVVILKADKGLTYNDVARVLELLRDIGGDRISLGISGS</sequence>
<dbReference type="GO" id="GO:0005886">
    <property type="term" value="C:plasma membrane"/>
    <property type="evidence" value="ECO:0007669"/>
    <property type="project" value="UniProtKB-SubCell"/>
</dbReference>
<dbReference type="InterPro" id="IPR003400">
    <property type="entry name" value="ExbD"/>
</dbReference>
<proteinExistence type="inferred from homology"/>
<evidence type="ECO:0000256" key="1">
    <source>
        <dbReference type="ARBA" id="ARBA00004162"/>
    </source>
</evidence>
<dbReference type="PANTHER" id="PTHR30558:SF3">
    <property type="entry name" value="BIOPOLYMER TRANSPORT PROTEIN EXBD-RELATED"/>
    <property type="match status" value="1"/>
</dbReference>
<comment type="subcellular location">
    <subcellularLocation>
        <location evidence="1">Cell membrane</location>
        <topology evidence="1">Single-pass membrane protein</topology>
    </subcellularLocation>
    <subcellularLocation>
        <location evidence="7">Cell membrane</location>
        <topology evidence="7">Single-pass type II membrane protein</topology>
    </subcellularLocation>
</comment>
<evidence type="ECO:0000256" key="6">
    <source>
        <dbReference type="ARBA" id="ARBA00023136"/>
    </source>
</evidence>
<evidence type="ECO:0000256" key="3">
    <source>
        <dbReference type="ARBA" id="ARBA00022475"/>
    </source>
</evidence>
<dbReference type="AlphaFoldDB" id="A0AA97BL19"/>
<feature type="transmembrane region" description="Helical" evidence="8">
    <location>
        <begin position="15"/>
        <end position="36"/>
    </location>
</feature>